<accession>A0ABT7SU40</accession>
<comment type="caution">
    <text evidence="7">The sequence shown here is derived from an EMBL/GenBank/DDBJ whole genome shotgun (WGS) entry which is preliminary data.</text>
</comment>
<dbReference type="Proteomes" id="UP001234343">
    <property type="component" value="Unassembled WGS sequence"/>
</dbReference>
<dbReference type="InterPro" id="IPR005494">
    <property type="entry name" value="GSPS_pre-ATP-grasp-like_dom"/>
</dbReference>
<sequence length="396" mass="45751">MLRIPIAERQNWRQRATEFGFHFHTMYGEPYWDESAYYQFTLAQIENDLEDPTAELHQMCLAVVERVVNSEALLQKFQIPEAFWSVIADSWQRRDPSLYSRLDLVYDGKGPAKLLENNADTPTSLYESGFWQWLWLEDNVNTGKLPRQSDQFNSLQEKLVNRLAFIARQKNMEQLHFSCCKDTVEDRGTVQYLQDCAAEAGIANRFVFIEDIGLGIDADDMQVFTDLDDRRIDACFKLYPWEFMQREAFADAILQCPTQWLEPLWKTVLSNKALMPLLWDMFPNHPNLLPAYFASDVNAGNVNLAKTQRWVHKPIYSREGANIKITEGDNTVLETDGPYGEEGMIVQAFHALPRYADNHTLIGSWLVDDVPAGISVREDRSPITQDLSRYIPHIIV</sequence>
<gene>
    <name evidence="7" type="ORF">QTP81_03485</name>
</gene>
<dbReference type="Gene3D" id="3.30.1490.330">
    <property type="match status" value="1"/>
</dbReference>
<keyword evidence="4" id="KW-0067">ATP-binding</keyword>
<evidence type="ECO:0000256" key="4">
    <source>
        <dbReference type="ARBA" id="ARBA00022840"/>
    </source>
</evidence>
<keyword evidence="8" id="KW-1185">Reference proteome</keyword>
<dbReference type="EMBL" id="JAUCBP010000002">
    <property type="protein sequence ID" value="MDM7859670.1"/>
    <property type="molecule type" value="Genomic_DNA"/>
</dbReference>
<evidence type="ECO:0000256" key="5">
    <source>
        <dbReference type="ARBA" id="ARBA00022842"/>
    </source>
</evidence>
<proteinExistence type="predicted"/>
<dbReference type="InterPro" id="IPR016185">
    <property type="entry name" value="PreATP-grasp_dom_sf"/>
</dbReference>
<organism evidence="7 8">
    <name type="scientific">Alteromonas arenosi</name>
    <dbReference type="NCBI Taxonomy" id="3055817"/>
    <lineage>
        <taxon>Bacteria</taxon>
        <taxon>Pseudomonadati</taxon>
        <taxon>Pseudomonadota</taxon>
        <taxon>Gammaproteobacteria</taxon>
        <taxon>Alteromonadales</taxon>
        <taxon>Alteromonadaceae</taxon>
        <taxon>Alteromonas/Salinimonas group</taxon>
        <taxon>Alteromonas</taxon>
    </lineage>
</organism>
<reference evidence="7 8" key="1">
    <citation type="submission" date="2023-06" db="EMBL/GenBank/DDBJ databases">
        <title>Alteromonas sp. ASW11-36 isolated from intertidal sand.</title>
        <authorList>
            <person name="Li Y."/>
        </authorList>
    </citation>
    <scope>NUCLEOTIDE SEQUENCE [LARGE SCALE GENOMIC DNA]</scope>
    <source>
        <strain evidence="7 8">ASW11-36</strain>
    </source>
</reference>
<keyword evidence="1" id="KW-0436">Ligase</keyword>
<dbReference type="SUPFAM" id="SSF56059">
    <property type="entry name" value="Glutathione synthetase ATP-binding domain-like"/>
    <property type="match status" value="1"/>
</dbReference>
<keyword evidence="5" id="KW-0460">Magnesium</keyword>
<evidence type="ECO:0000256" key="2">
    <source>
        <dbReference type="ARBA" id="ARBA00022723"/>
    </source>
</evidence>
<evidence type="ECO:0000313" key="8">
    <source>
        <dbReference type="Proteomes" id="UP001234343"/>
    </source>
</evidence>
<dbReference type="RefSeq" id="WP_289363753.1">
    <property type="nucleotide sequence ID" value="NZ_JAUCBP010000002.1"/>
</dbReference>
<evidence type="ECO:0000313" key="7">
    <source>
        <dbReference type="EMBL" id="MDM7859670.1"/>
    </source>
</evidence>
<evidence type="ECO:0000259" key="6">
    <source>
        <dbReference type="Pfam" id="PF03738"/>
    </source>
</evidence>
<keyword evidence="2" id="KW-0479">Metal-binding</keyword>
<feature type="domain" description="Glutathionylspermidine synthase pre-ATP-grasp-like" evidence="6">
    <location>
        <begin position="12"/>
        <end position="395"/>
    </location>
</feature>
<protein>
    <submittedName>
        <fullName evidence="7">Glutathionylspermidine synthase family protein</fullName>
    </submittedName>
</protein>
<dbReference type="Pfam" id="PF03738">
    <property type="entry name" value="GSP_synth"/>
    <property type="match status" value="1"/>
</dbReference>
<evidence type="ECO:0000256" key="1">
    <source>
        <dbReference type="ARBA" id="ARBA00022598"/>
    </source>
</evidence>
<keyword evidence="3" id="KW-0547">Nucleotide-binding</keyword>
<name>A0ABT7SU40_9ALTE</name>
<evidence type="ECO:0000256" key="3">
    <source>
        <dbReference type="ARBA" id="ARBA00022741"/>
    </source>
</evidence>
<dbReference type="SUPFAM" id="SSF52440">
    <property type="entry name" value="PreATP-grasp domain"/>
    <property type="match status" value="1"/>
</dbReference>